<dbReference type="GO" id="GO:0016020">
    <property type="term" value="C:membrane"/>
    <property type="evidence" value="ECO:0007669"/>
    <property type="project" value="TreeGrafter"/>
</dbReference>
<feature type="domain" description="DUF3533" evidence="4">
    <location>
        <begin position="2"/>
        <end position="70"/>
    </location>
</feature>
<name>A0A9N8JH38_9PEZI</name>
<sequence>MKFLPFFVLTWVILNVTSTIWPFELAPSFYRWAYALPAHEVWQVLIQIWSGGAVDRLYQALPILFTWEIVFLPLCVVALNHRCAVAEREHKAIEEERRQLILKAEKGKVDEMPERSGSEGAPSPVDEKVHRFEADVQRDAYSPSVPPPV</sequence>
<keyword evidence="1" id="KW-0175">Coiled coil</keyword>
<evidence type="ECO:0000259" key="4">
    <source>
        <dbReference type="Pfam" id="PF12051"/>
    </source>
</evidence>
<evidence type="ECO:0000313" key="6">
    <source>
        <dbReference type="Proteomes" id="UP000716446"/>
    </source>
</evidence>
<dbReference type="InterPro" id="IPR022703">
    <property type="entry name" value="DUF3533"/>
</dbReference>
<keyword evidence="3" id="KW-1133">Transmembrane helix</keyword>
<accession>A0A9N8JH38</accession>
<dbReference type="Pfam" id="PF12051">
    <property type="entry name" value="DUF3533"/>
    <property type="match status" value="1"/>
</dbReference>
<gene>
    <name evidence="5" type="ORF">AWRI4619_LOCUS4790</name>
</gene>
<dbReference type="AlphaFoldDB" id="A0A9N8JH38"/>
<keyword evidence="3" id="KW-0812">Transmembrane</keyword>
<feature type="coiled-coil region" evidence="1">
    <location>
        <begin position="76"/>
        <end position="103"/>
    </location>
</feature>
<comment type="caution">
    <text evidence="5">The sequence shown here is derived from an EMBL/GenBank/DDBJ whole genome shotgun (WGS) entry which is preliminary data.</text>
</comment>
<dbReference type="PANTHER" id="PTHR34814">
    <property type="entry name" value="NITROSOGUANIDINE RESISTANCE PROTEIN SNG1"/>
    <property type="match status" value="1"/>
</dbReference>
<keyword evidence="6" id="KW-1185">Reference proteome</keyword>
<dbReference type="InterPro" id="IPR053001">
    <property type="entry name" value="MNNG_permease-like"/>
</dbReference>
<dbReference type="EMBL" id="CAIJEN010000006">
    <property type="protein sequence ID" value="CAD0087672.1"/>
    <property type="molecule type" value="Genomic_DNA"/>
</dbReference>
<protein>
    <recommendedName>
        <fullName evidence="4">DUF3533 domain-containing protein</fullName>
    </recommendedName>
</protein>
<proteinExistence type="predicted"/>
<organism evidence="5 6">
    <name type="scientific">Aureobasidium vineae</name>
    <dbReference type="NCBI Taxonomy" id="2773715"/>
    <lineage>
        <taxon>Eukaryota</taxon>
        <taxon>Fungi</taxon>
        <taxon>Dikarya</taxon>
        <taxon>Ascomycota</taxon>
        <taxon>Pezizomycotina</taxon>
        <taxon>Dothideomycetes</taxon>
        <taxon>Dothideomycetidae</taxon>
        <taxon>Dothideales</taxon>
        <taxon>Saccotheciaceae</taxon>
        <taxon>Aureobasidium</taxon>
    </lineage>
</organism>
<evidence type="ECO:0000256" key="2">
    <source>
        <dbReference type="SAM" id="MobiDB-lite"/>
    </source>
</evidence>
<dbReference type="Proteomes" id="UP000716446">
    <property type="component" value="Unassembled WGS sequence"/>
</dbReference>
<keyword evidence="3" id="KW-0472">Membrane</keyword>
<dbReference type="PANTHER" id="PTHR34814:SF2">
    <property type="entry name" value="DUF3533 DOMAIN-CONTAINING PROTEIN"/>
    <property type="match status" value="1"/>
</dbReference>
<reference evidence="5" key="1">
    <citation type="submission" date="2020-06" db="EMBL/GenBank/DDBJ databases">
        <authorList>
            <person name="Onetto C."/>
        </authorList>
    </citation>
    <scope>NUCLEOTIDE SEQUENCE</scope>
</reference>
<feature type="region of interest" description="Disordered" evidence="2">
    <location>
        <begin position="104"/>
        <end position="129"/>
    </location>
</feature>
<feature type="transmembrane region" description="Helical" evidence="3">
    <location>
        <begin position="57"/>
        <end position="79"/>
    </location>
</feature>
<evidence type="ECO:0000256" key="3">
    <source>
        <dbReference type="SAM" id="Phobius"/>
    </source>
</evidence>
<evidence type="ECO:0000313" key="5">
    <source>
        <dbReference type="EMBL" id="CAD0087672.1"/>
    </source>
</evidence>
<feature type="compositionally biased region" description="Basic and acidic residues" evidence="2">
    <location>
        <begin position="104"/>
        <end position="117"/>
    </location>
</feature>
<evidence type="ECO:0000256" key="1">
    <source>
        <dbReference type="SAM" id="Coils"/>
    </source>
</evidence>